<comment type="caution">
    <text evidence="2">The sequence shown here is derived from an EMBL/GenBank/DDBJ whole genome shotgun (WGS) entry which is preliminary data.</text>
</comment>
<keyword evidence="1" id="KW-1133">Transmembrane helix</keyword>
<accession>A0ABX2AS97</accession>
<organism evidence="2 3">
    <name type="scientific">Xylanibacter rodentium</name>
    <dbReference type="NCBI Taxonomy" id="2736289"/>
    <lineage>
        <taxon>Bacteria</taxon>
        <taxon>Pseudomonadati</taxon>
        <taxon>Bacteroidota</taxon>
        <taxon>Bacteroidia</taxon>
        <taxon>Bacteroidales</taxon>
        <taxon>Prevotellaceae</taxon>
        <taxon>Xylanibacter</taxon>
    </lineage>
</organism>
<dbReference type="EMBL" id="JABKKE010000005">
    <property type="protein sequence ID" value="NPE13589.1"/>
    <property type="molecule type" value="Genomic_DNA"/>
</dbReference>
<evidence type="ECO:0008006" key="4">
    <source>
        <dbReference type="Google" id="ProtNLM"/>
    </source>
</evidence>
<proteinExistence type="predicted"/>
<dbReference type="GeneID" id="82157014"/>
<evidence type="ECO:0000313" key="2">
    <source>
        <dbReference type="EMBL" id="NPE13589.1"/>
    </source>
</evidence>
<sequence>MRKVLHILLGIYGFIANLITYITGIDNVLNILNKYLPFFSPYLIIVINILLLILLIFYCPILLTIYVTLSRRKKIGTHNIECSPLNFFVYRLLNKNGKLLKLVHCKLYHHSYKLKNEIRKGLILNREQLQERIGDLLNLTGPSLKDVFNLTLSINIKLLSYSSDNKSFLTPYVQVQRESIKRDVSKERNLNHKYIVLPDKDADQKRAFLDAKHYHEHNEERIYQVNSIFNYLFNSNTRYWMSNDLSKDEADEIFFTSSENYPRHYKSMAVFKIVPPFKKEAIPEGLLIFDTENTGCFVEEECAQLMGLIAHLLYEIFLEYKIYEQKEETEREKNIYYKRKKKTLRHL</sequence>
<keyword evidence="3" id="KW-1185">Reference proteome</keyword>
<name>A0ABX2AS97_9BACT</name>
<dbReference type="RefSeq" id="WP_172176159.1">
    <property type="nucleotide sequence ID" value="NZ_CASGIA010000004.1"/>
</dbReference>
<dbReference type="Proteomes" id="UP001193734">
    <property type="component" value="Unassembled WGS sequence"/>
</dbReference>
<feature type="transmembrane region" description="Helical" evidence="1">
    <location>
        <begin position="7"/>
        <end position="25"/>
    </location>
</feature>
<feature type="transmembrane region" description="Helical" evidence="1">
    <location>
        <begin position="45"/>
        <end position="69"/>
    </location>
</feature>
<evidence type="ECO:0000313" key="3">
    <source>
        <dbReference type="Proteomes" id="UP001193734"/>
    </source>
</evidence>
<keyword evidence="1" id="KW-0812">Transmembrane</keyword>
<gene>
    <name evidence="2" type="ORF">HPS55_04470</name>
</gene>
<reference evidence="2 3" key="1">
    <citation type="submission" date="2020-05" db="EMBL/GenBank/DDBJ databases">
        <title>Distinct polysaccharide utilization as determinants for interspecies competition between intestinal Prevotella spp.</title>
        <authorList>
            <person name="Galvez E.J.C."/>
            <person name="Iljazovic A."/>
            <person name="Strowig T."/>
        </authorList>
    </citation>
    <scope>NUCLEOTIDE SEQUENCE [LARGE SCALE GENOMIC DNA]</scope>
    <source>
        <strain evidence="2 3">PROD</strain>
    </source>
</reference>
<keyword evidence="1" id="KW-0472">Membrane</keyword>
<protein>
    <recommendedName>
        <fullName evidence="4">GAF domain-containing protein</fullName>
    </recommendedName>
</protein>
<evidence type="ECO:0000256" key="1">
    <source>
        <dbReference type="SAM" id="Phobius"/>
    </source>
</evidence>